<evidence type="ECO:0000313" key="2">
    <source>
        <dbReference type="EMBL" id="GIQ69458.1"/>
    </source>
</evidence>
<keyword evidence="1" id="KW-0812">Transmembrane</keyword>
<dbReference type="Pfam" id="PF22564">
    <property type="entry name" value="HAAS"/>
    <property type="match status" value="1"/>
</dbReference>
<feature type="transmembrane region" description="Helical" evidence="1">
    <location>
        <begin position="122"/>
        <end position="144"/>
    </location>
</feature>
<keyword evidence="1" id="KW-0472">Membrane</keyword>
<organism evidence="2 3">
    <name type="scientific">Xylanibacillus composti</name>
    <dbReference type="NCBI Taxonomy" id="1572762"/>
    <lineage>
        <taxon>Bacteria</taxon>
        <taxon>Bacillati</taxon>
        <taxon>Bacillota</taxon>
        <taxon>Bacilli</taxon>
        <taxon>Bacillales</taxon>
        <taxon>Paenibacillaceae</taxon>
        <taxon>Xylanibacillus</taxon>
    </lineage>
</organism>
<feature type="transmembrane region" description="Helical" evidence="1">
    <location>
        <begin position="230"/>
        <end position="248"/>
    </location>
</feature>
<feature type="transmembrane region" description="Helical" evidence="1">
    <location>
        <begin position="303"/>
        <end position="324"/>
    </location>
</feature>
<keyword evidence="3" id="KW-1185">Reference proteome</keyword>
<proteinExistence type="predicted"/>
<dbReference type="EMBL" id="BOVK01000028">
    <property type="protein sequence ID" value="GIQ69458.1"/>
    <property type="molecule type" value="Genomic_DNA"/>
</dbReference>
<name>A0A8J4H694_9BACL</name>
<dbReference type="AlphaFoldDB" id="A0A8J4H694"/>
<dbReference type="RefSeq" id="WP_213412260.1">
    <property type="nucleotide sequence ID" value="NZ_BOVK01000028.1"/>
</dbReference>
<evidence type="ECO:0000313" key="3">
    <source>
        <dbReference type="Proteomes" id="UP000677918"/>
    </source>
</evidence>
<comment type="caution">
    <text evidence="2">The sequence shown here is derived from an EMBL/GenBank/DDBJ whole genome shotgun (WGS) entry which is preliminary data.</text>
</comment>
<protein>
    <submittedName>
        <fullName evidence="2">Uncharacterized protein</fullName>
    </submittedName>
</protein>
<evidence type="ECO:0000256" key="1">
    <source>
        <dbReference type="SAM" id="Phobius"/>
    </source>
</evidence>
<feature type="transmembrane region" description="Helical" evidence="1">
    <location>
        <begin position="185"/>
        <end position="202"/>
    </location>
</feature>
<gene>
    <name evidence="2" type="ORF">XYCOK13_22820</name>
</gene>
<feature type="transmembrane region" description="Helical" evidence="1">
    <location>
        <begin position="80"/>
        <end position="102"/>
    </location>
</feature>
<feature type="transmembrane region" description="Helical" evidence="1">
    <location>
        <begin position="260"/>
        <end position="278"/>
    </location>
</feature>
<accession>A0A8J4H694</accession>
<keyword evidence="1" id="KW-1133">Transmembrane helix</keyword>
<sequence>MRLADIYIEEVTRRLPEKNREDIALELRSTIEDMLPDDYTEQDVEEALEKLGDPVLLAGAYRDKPMHLIGPRLYDQYVSVLKMIFPIAVVIALITLVANRTLEHQDTDVAMVQIVLFVVGEGIWRICSITVQVFFWVTLVFAILERTGWGTGMEMAGFKEKPWTPQDLKSIPQAPKDAVITRFEVFWELLGLAILATFYFYADHLAGVHQSGENGLVLQIRAFNQEVLHAYWPLVVLVIGFSLILVLVKLFKRHWTKPLAFFNLAKELAAAVVFLLIISQPDLLEQAFIAFMADMFEITPDQFVGRTMWGAVSIYLIFAVWNCIDGFRKAYAR</sequence>
<dbReference type="Proteomes" id="UP000677918">
    <property type="component" value="Unassembled WGS sequence"/>
</dbReference>
<reference evidence="2" key="1">
    <citation type="submission" date="2021-04" db="EMBL/GenBank/DDBJ databases">
        <title>Draft genome sequence of Xylanibacillus composti strain K13.</title>
        <authorList>
            <person name="Uke A."/>
            <person name="Chhe C."/>
            <person name="Baramee S."/>
            <person name="Kosugi A."/>
        </authorList>
    </citation>
    <scope>NUCLEOTIDE SEQUENCE</scope>
    <source>
        <strain evidence="2">K13</strain>
    </source>
</reference>